<dbReference type="Pfam" id="PF14870">
    <property type="entry name" value="PSII_BNR"/>
    <property type="match status" value="2"/>
</dbReference>
<feature type="chain" id="PRO_5007469428" description="Photosynthesis system II assembly factor Ycf48/Hcf136-like domain-containing protein" evidence="3">
    <location>
        <begin position="21"/>
        <end position="333"/>
    </location>
</feature>
<dbReference type="PANTHER" id="PTHR47199">
    <property type="entry name" value="PHOTOSYSTEM II STABILITY/ASSEMBLY FACTOR HCF136, CHLOROPLASTIC"/>
    <property type="match status" value="1"/>
</dbReference>
<evidence type="ECO:0000256" key="2">
    <source>
        <dbReference type="ARBA" id="ARBA00023276"/>
    </source>
</evidence>
<evidence type="ECO:0000259" key="4">
    <source>
        <dbReference type="Pfam" id="PF14870"/>
    </source>
</evidence>
<accession>A0A136A2M1</accession>
<evidence type="ECO:0000313" key="6">
    <source>
        <dbReference type="Proteomes" id="UP000070299"/>
    </source>
</evidence>
<dbReference type="OrthoDB" id="9813892at2"/>
<keyword evidence="2" id="KW-0604">Photosystem II</keyword>
<feature type="signal peptide" evidence="3">
    <location>
        <begin position="1"/>
        <end position="20"/>
    </location>
</feature>
<dbReference type="Proteomes" id="UP000070299">
    <property type="component" value="Unassembled WGS sequence"/>
</dbReference>
<dbReference type="InterPro" id="IPR036278">
    <property type="entry name" value="Sialidase_sf"/>
</dbReference>
<keyword evidence="3" id="KW-0732">Signal</keyword>
<keyword evidence="1" id="KW-0602">Photosynthesis</keyword>
<reference evidence="6" key="1">
    <citation type="submission" date="2016-02" db="EMBL/GenBank/DDBJ databases">
        <authorList>
            <person name="Schultz-Johansen M."/>
            <person name="Glaring M.A."/>
            <person name="Bech P.K."/>
            <person name="Stougaard P."/>
        </authorList>
    </citation>
    <scope>NUCLEOTIDE SEQUENCE [LARGE SCALE GENOMIC DNA]</scope>
    <source>
        <strain evidence="6">S66</strain>
    </source>
</reference>
<dbReference type="RefSeq" id="WP_068377046.1">
    <property type="nucleotide sequence ID" value="NZ_LSNE01000005.1"/>
</dbReference>
<evidence type="ECO:0000256" key="3">
    <source>
        <dbReference type="SAM" id="SignalP"/>
    </source>
</evidence>
<dbReference type="InterPro" id="IPR015943">
    <property type="entry name" value="WD40/YVTN_repeat-like_dom_sf"/>
</dbReference>
<proteinExistence type="predicted"/>
<dbReference type="STRING" id="1799789.AX660_12870"/>
<organism evidence="5 6">
    <name type="scientific">Paraglaciecola hydrolytica</name>
    <dbReference type="NCBI Taxonomy" id="1799789"/>
    <lineage>
        <taxon>Bacteria</taxon>
        <taxon>Pseudomonadati</taxon>
        <taxon>Pseudomonadota</taxon>
        <taxon>Gammaproteobacteria</taxon>
        <taxon>Alteromonadales</taxon>
        <taxon>Alteromonadaceae</taxon>
        <taxon>Paraglaciecola</taxon>
    </lineage>
</organism>
<dbReference type="EMBL" id="LSNE01000005">
    <property type="protein sequence ID" value="KXI29475.1"/>
    <property type="molecule type" value="Genomic_DNA"/>
</dbReference>
<evidence type="ECO:0000256" key="1">
    <source>
        <dbReference type="ARBA" id="ARBA00022531"/>
    </source>
</evidence>
<keyword evidence="6" id="KW-1185">Reference proteome</keyword>
<sequence length="333" mass="36790">MPVKKSIFSALLLVPVFVFGQASNNSFLAPLASESLLLDIAHHNGHFVAVGERGHILRSQDAKQWQQLEVPTLATLTAVDFEQNHAWAVGHDATIVTSQDGGLTWQLQYQAPELEKPLLDVLFFDENHGIAIGAYGLFLRSKDGGKHWEKEMHPELLNPDDIEYMDELKQEDEDFYLQELQSILPNLNRVSFDGSKLYLAGEKGLLASSDDLGLTWQRMEIDYIGSFFDIQLTASGRLLAAGLRGNVFEWQDEQWLAIESGTSFTFNSIVSVDGNTTLILGNNGAILRLTGTKVDFKQTDDNKALISAVVSANSVIAVSEVGVKTWASEGQHE</sequence>
<dbReference type="AlphaFoldDB" id="A0A136A2M1"/>
<feature type="domain" description="Photosynthesis system II assembly factor Ycf48/Hcf136-like" evidence="4">
    <location>
        <begin position="60"/>
        <end position="108"/>
    </location>
</feature>
<dbReference type="GO" id="GO:0015979">
    <property type="term" value="P:photosynthesis"/>
    <property type="evidence" value="ECO:0007669"/>
    <property type="project" value="UniProtKB-KW"/>
</dbReference>
<feature type="domain" description="Photosynthesis system II assembly factor Ycf48/Hcf136-like" evidence="4">
    <location>
        <begin position="113"/>
        <end position="222"/>
    </location>
</feature>
<protein>
    <recommendedName>
        <fullName evidence="4">Photosynthesis system II assembly factor Ycf48/Hcf136-like domain-containing protein</fullName>
    </recommendedName>
</protein>
<dbReference type="GO" id="GO:0009523">
    <property type="term" value="C:photosystem II"/>
    <property type="evidence" value="ECO:0007669"/>
    <property type="project" value="UniProtKB-KW"/>
</dbReference>
<name>A0A136A2M1_9ALTE</name>
<dbReference type="SUPFAM" id="SSF50939">
    <property type="entry name" value="Sialidases"/>
    <property type="match status" value="1"/>
</dbReference>
<dbReference type="PANTHER" id="PTHR47199:SF2">
    <property type="entry name" value="PHOTOSYSTEM II STABILITY_ASSEMBLY FACTOR HCF136, CHLOROPLASTIC"/>
    <property type="match status" value="1"/>
</dbReference>
<dbReference type="InterPro" id="IPR028203">
    <property type="entry name" value="PSII_CF48-like_dom"/>
</dbReference>
<dbReference type="Gene3D" id="2.130.10.10">
    <property type="entry name" value="YVTN repeat-like/Quinoprotein amine dehydrogenase"/>
    <property type="match status" value="1"/>
</dbReference>
<gene>
    <name evidence="5" type="ORF">AX660_12870</name>
</gene>
<evidence type="ECO:0000313" key="5">
    <source>
        <dbReference type="EMBL" id="KXI29475.1"/>
    </source>
</evidence>
<comment type="caution">
    <text evidence="5">The sequence shown here is derived from an EMBL/GenBank/DDBJ whole genome shotgun (WGS) entry which is preliminary data.</text>
</comment>